<reference evidence="2" key="2">
    <citation type="submission" date="2020-09" db="EMBL/GenBank/DDBJ databases">
        <authorList>
            <person name="Sun Q."/>
            <person name="Zhou Y."/>
        </authorList>
    </citation>
    <scope>NUCLEOTIDE SEQUENCE</scope>
    <source>
        <strain evidence="2">CGMCC 1.7086</strain>
    </source>
</reference>
<name>A0A917YTY3_9ALTE</name>
<gene>
    <name evidence="2" type="ORF">GCM10010982_04870</name>
</gene>
<feature type="signal peptide" evidence="1">
    <location>
        <begin position="1"/>
        <end position="21"/>
    </location>
</feature>
<protein>
    <submittedName>
        <fullName evidence="2">Uncharacterized protein</fullName>
    </submittedName>
</protein>
<keyword evidence="1" id="KW-0732">Signal</keyword>
<evidence type="ECO:0000313" key="3">
    <source>
        <dbReference type="Proteomes" id="UP000606935"/>
    </source>
</evidence>
<comment type="caution">
    <text evidence="2">The sequence shown here is derived from an EMBL/GenBank/DDBJ whole genome shotgun (WGS) entry which is preliminary data.</text>
</comment>
<evidence type="ECO:0000313" key="2">
    <source>
        <dbReference type="EMBL" id="GGO64732.1"/>
    </source>
</evidence>
<evidence type="ECO:0000256" key="1">
    <source>
        <dbReference type="SAM" id="SignalP"/>
    </source>
</evidence>
<dbReference type="EMBL" id="BMLS01000001">
    <property type="protein sequence ID" value="GGO64732.1"/>
    <property type="molecule type" value="Genomic_DNA"/>
</dbReference>
<feature type="chain" id="PRO_5038124917" evidence="1">
    <location>
        <begin position="22"/>
        <end position="40"/>
    </location>
</feature>
<sequence>MKIKQLSIFLAAALSVSAVQAQQSSLNLEELQQGYAQAAN</sequence>
<organism evidence="2 3">
    <name type="scientific">Bowmanella pacifica</name>
    <dbReference type="NCBI Taxonomy" id="502051"/>
    <lineage>
        <taxon>Bacteria</taxon>
        <taxon>Pseudomonadati</taxon>
        <taxon>Pseudomonadota</taxon>
        <taxon>Gammaproteobacteria</taxon>
        <taxon>Alteromonadales</taxon>
        <taxon>Alteromonadaceae</taxon>
        <taxon>Bowmanella</taxon>
    </lineage>
</organism>
<keyword evidence="3" id="KW-1185">Reference proteome</keyword>
<reference evidence="2" key="1">
    <citation type="journal article" date="2014" name="Int. J. Syst. Evol. Microbiol.">
        <title>Complete genome sequence of Corynebacterium casei LMG S-19264T (=DSM 44701T), isolated from a smear-ripened cheese.</title>
        <authorList>
            <consortium name="US DOE Joint Genome Institute (JGI-PGF)"/>
            <person name="Walter F."/>
            <person name="Albersmeier A."/>
            <person name="Kalinowski J."/>
            <person name="Ruckert C."/>
        </authorList>
    </citation>
    <scope>NUCLEOTIDE SEQUENCE</scope>
    <source>
        <strain evidence="2">CGMCC 1.7086</strain>
    </source>
</reference>
<accession>A0A917YTY3</accession>
<dbReference type="Proteomes" id="UP000606935">
    <property type="component" value="Unassembled WGS sequence"/>
</dbReference>
<proteinExistence type="predicted"/>
<dbReference type="RefSeq" id="WP_268237374.1">
    <property type="nucleotide sequence ID" value="NZ_BMLS01000001.1"/>
</dbReference>
<dbReference type="AlphaFoldDB" id="A0A917YTY3"/>